<feature type="transmembrane region" description="Helical" evidence="1">
    <location>
        <begin position="20"/>
        <end position="41"/>
    </location>
</feature>
<keyword evidence="1" id="KW-1133">Transmembrane helix</keyword>
<reference evidence="2" key="2">
    <citation type="submission" date="2020-05" db="UniProtKB">
        <authorList>
            <consortium name="EnsemblMetazoa"/>
        </authorList>
    </citation>
    <scope>IDENTIFICATION</scope>
    <source>
        <strain evidence="2">IAEA</strain>
    </source>
</reference>
<evidence type="ECO:0000313" key="2">
    <source>
        <dbReference type="EnsemblMetazoa" id="GBRI040557-PA"/>
    </source>
</evidence>
<protein>
    <submittedName>
        <fullName evidence="2">Uncharacterized protein</fullName>
    </submittedName>
</protein>
<evidence type="ECO:0000256" key="1">
    <source>
        <dbReference type="SAM" id="Phobius"/>
    </source>
</evidence>
<evidence type="ECO:0000313" key="3">
    <source>
        <dbReference type="Proteomes" id="UP000091820"/>
    </source>
</evidence>
<dbReference type="Proteomes" id="UP000091820">
    <property type="component" value="Unassembled WGS sequence"/>
</dbReference>
<organism evidence="2 3">
    <name type="scientific">Glossina brevipalpis</name>
    <dbReference type="NCBI Taxonomy" id="37001"/>
    <lineage>
        <taxon>Eukaryota</taxon>
        <taxon>Metazoa</taxon>
        <taxon>Ecdysozoa</taxon>
        <taxon>Arthropoda</taxon>
        <taxon>Hexapoda</taxon>
        <taxon>Insecta</taxon>
        <taxon>Pterygota</taxon>
        <taxon>Neoptera</taxon>
        <taxon>Endopterygota</taxon>
        <taxon>Diptera</taxon>
        <taxon>Brachycera</taxon>
        <taxon>Muscomorpha</taxon>
        <taxon>Hippoboscoidea</taxon>
        <taxon>Glossinidae</taxon>
        <taxon>Glossina</taxon>
    </lineage>
</organism>
<dbReference type="EnsemblMetazoa" id="GBRI040557-RA">
    <property type="protein sequence ID" value="GBRI040557-PA"/>
    <property type="gene ID" value="GBRI040557"/>
</dbReference>
<keyword evidence="1" id="KW-0472">Membrane</keyword>
<feature type="transmembrane region" description="Helical" evidence="1">
    <location>
        <begin position="48"/>
        <end position="67"/>
    </location>
</feature>
<accession>A0A1A9X1A8</accession>
<reference evidence="3" key="1">
    <citation type="submission" date="2014-03" db="EMBL/GenBank/DDBJ databases">
        <authorList>
            <person name="Aksoy S."/>
            <person name="Warren W."/>
            <person name="Wilson R.K."/>
        </authorList>
    </citation>
    <scope>NUCLEOTIDE SEQUENCE [LARGE SCALE GENOMIC DNA]</scope>
    <source>
        <strain evidence="3">IAEA</strain>
    </source>
</reference>
<dbReference type="AlphaFoldDB" id="A0A1A9X1A8"/>
<sequence length="124" mass="14477">MHFSEASFENQVQYHQHNYWHMSLSLLSGFFPPLVPVWVLVNLNHSNQLKLFFAILLHLSLFLYNWVNSARAYDTNSFICLLVVFWFMGAVVLLIFPLNSQMPIQALNLHNALVARARTVFRLL</sequence>
<feature type="transmembrane region" description="Helical" evidence="1">
    <location>
        <begin position="73"/>
        <end position="96"/>
    </location>
</feature>
<keyword evidence="3" id="KW-1185">Reference proteome</keyword>
<proteinExistence type="predicted"/>
<dbReference type="VEuPathDB" id="VectorBase:GBRI040557"/>
<keyword evidence="1" id="KW-0812">Transmembrane</keyword>
<name>A0A1A9X1A8_9MUSC</name>